<keyword evidence="3" id="KW-0238">DNA-binding</keyword>
<dbReference type="Gene3D" id="1.10.10.10">
    <property type="entry name" value="Winged helix-like DNA-binding domain superfamily/Winged helix DNA-binding domain"/>
    <property type="match status" value="1"/>
</dbReference>
<dbReference type="PROSITE" id="PS50931">
    <property type="entry name" value="HTH_LYSR"/>
    <property type="match status" value="1"/>
</dbReference>
<comment type="similarity">
    <text evidence="1">Belongs to the LysR transcriptional regulatory family.</text>
</comment>
<sequence length="302" mass="32794">MDRWQAMRIFAKVAETASFSETARLLHMSPPAVTRAVAALEEAIGARLFVRTTRSVKLTEAGGRYYEDCRRILADIVEAEAAAAGSYATPSGTLAVTASVLFGQMHVLPIVTDYLDDYPSMAARTLFVDRQVNIVEEGIDVAIRIGHLADSGFTAVRVGAVRRVVCGAPAYFERHGVPQTPQDLKDHRIAMSTGAWASPEWRFAQDQRVTVHPALVSNTNAAGIAAAVAGWGLTRALHYQIGPALREGRLRIVLAEYEEEPLPIHVVHPEGRQAPAKVRTFVDLAVSRLRANPLLDGGKHGT</sequence>
<dbReference type="FunFam" id="1.10.10.10:FF:000001">
    <property type="entry name" value="LysR family transcriptional regulator"/>
    <property type="match status" value="1"/>
</dbReference>
<dbReference type="EMBL" id="SRLB01000014">
    <property type="protein sequence ID" value="TGD97416.1"/>
    <property type="molecule type" value="Genomic_DNA"/>
</dbReference>
<feature type="domain" description="HTH lysR-type" evidence="5">
    <location>
        <begin position="1"/>
        <end position="59"/>
    </location>
</feature>
<dbReference type="AlphaFoldDB" id="A0A4Z0NLQ9"/>
<dbReference type="PANTHER" id="PTHR30537:SF5">
    <property type="entry name" value="HTH-TYPE TRANSCRIPTIONAL ACTIVATOR TTDR-RELATED"/>
    <property type="match status" value="1"/>
</dbReference>
<organism evidence="6 7">
    <name type="scientific">Methylobacterium nonmethylotrophicum</name>
    <dbReference type="NCBI Taxonomy" id="1141884"/>
    <lineage>
        <taxon>Bacteria</taxon>
        <taxon>Pseudomonadati</taxon>
        <taxon>Pseudomonadota</taxon>
        <taxon>Alphaproteobacteria</taxon>
        <taxon>Hyphomicrobiales</taxon>
        <taxon>Methylobacteriaceae</taxon>
        <taxon>Methylobacterium</taxon>
    </lineage>
</organism>
<dbReference type="RefSeq" id="WP_135416950.1">
    <property type="nucleotide sequence ID" value="NZ_SRLB01000014.1"/>
</dbReference>
<evidence type="ECO:0000313" key="7">
    <source>
        <dbReference type="Proteomes" id="UP000297535"/>
    </source>
</evidence>
<evidence type="ECO:0000256" key="1">
    <source>
        <dbReference type="ARBA" id="ARBA00009437"/>
    </source>
</evidence>
<reference evidence="6 7" key="1">
    <citation type="submission" date="2019-04" db="EMBL/GenBank/DDBJ databases">
        <authorList>
            <person name="Feng G."/>
            <person name="Zhu H."/>
        </authorList>
    </citation>
    <scope>NUCLEOTIDE SEQUENCE [LARGE SCALE GENOMIC DNA]</scope>
    <source>
        <strain evidence="6 7">6HR-1</strain>
    </source>
</reference>
<dbReference type="SUPFAM" id="SSF53850">
    <property type="entry name" value="Periplasmic binding protein-like II"/>
    <property type="match status" value="1"/>
</dbReference>
<evidence type="ECO:0000256" key="2">
    <source>
        <dbReference type="ARBA" id="ARBA00023015"/>
    </source>
</evidence>
<dbReference type="GO" id="GO:0043565">
    <property type="term" value="F:sequence-specific DNA binding"/>
    <property type="evidence" value="ECO:0007669"/>
    <property type="project" value="TreeGrafter"/>
</dbReference>
<protein>
    <submittedName>
        <fullName evidence="6">LysR family transcriptional regulator</fullName>
    </submittedName>
</protein>
<dbReference type="InterPro" id="IPR036388">
    <property type="entry name" value="WH-like_DNA-bd_sf"/>
</dbReference>
<dbReference type="CDD" id="cd08471">
    <property type="entry name" value="PBP2_CrgA_like_2"/>
    <property type="match status" value="1"/>
</dbReference>
<evidence type="ECO:0000256" key="3">
    <source>
        <dbReference type="ARBA" id="ARBA00023125"/>
    </source>
</evidence>
<dbReference type="PRINTS" id="PR00039">
    <property type="entry name" value="HTHLYSR"/>
</dbReference>
<dbReference type="GO" id="GO:0006351">
    <property type="term" value="P:DNA-templated transcription"/>
    <property type="evidence" value="ECO:0007669"/>
    <property type="project" value="TreeGrafter"/>
</dbReference>
<evidence type="ECO:0000313" key="6">
    <source>
        <dbReference type="EMBL" id="TGD97416.1"/>
    </source>
</evidence>
<dbReference type="PANTHER" id="PTHR30537">
    <property type="entry name" value="HTH-TYPE TRANSCRIPTIONAL REGULATOR"/>
    <property type="match status" value="1"/>
</dbReference>
<proteinExistence type="inferred from homology"/>
<dbReference type="Proteomes" id="UP000297535">
    <property type="component" value="Unassembled WGS sequence"/>
</dbReference>
<dbReference type="InterPro" id="IPR005119">
    <property type="entry name" value="LysR_subst-bd"/>
</dbReference>
<keyword evidence="7" id="KW-1185">Reference proteome</keyword>
<keyword evidence="4" id="KW-0804">Transcription</keyword>
<comment type="caution">
    <text evidence="6">The sequence shown here is derived from an EMBL/GenBank/DDBJ whole genome shotgun (WGS) entry which is preliminary data.</text>
</comment>
<evidence type="ECO:0000259" key="5">
    <source>
        <dbReference type="PROSITE" id="PS50931"/>
    </source>
</evidence>
<dbReference type="SUPFAM" id="SSF46785">
    <property type="entry name" value="Winged helix' DNA-binding domain"/>
    <property type="match status" value="1"/>
</dbReference>
<evidence type="ECO:0000256" key="4">
    <source>
        <dbReference type="ARBA" id="ARBA00023163"/>
    </source>
</evidence>
<dbReference type="Gene3D" id="3.40.190.290">
    <property type="match status" value="1"/>
</dbReference>
<dbReference type="Pfam" id="PF03466">
    <property type="entry name" value="LysR_substrate"/>
    <property type="match status" value="1"/>
</dbReference>
<dbReference type="InterPro" id="IPR036390">
    <property type="entry name" value="WH_DNA-bd_sf"/>
</dbReference>
<accession>A0A4Z0NLQ9</accession>
<dbReference type="GO" id="GO:0003700">
    <property type="term" value="F:DNA-binding transcription factor activity"/>
    <property type="evidence" value="ECO:0007669"/>
    <property type="project" value="InterPro"/>
</dbReference>
<keyword evidence="2" id="KW-0805">Transcription regulation</keyword>
<dbReference type="InterPro" id="IPR058163">
    <property type="entry name" value="LysR-type_TF_proteobact-type"/>
</dbReference>
<dbReference type="InterPro" id="IPR000847">
    <property type="entry name" value="LysR_HTH_N"/>
</dbReference>
<dbReference type="Pfam" id="PF00126">
    <property type="entry name" value="HTH_1"/>
    <property type="match status" value="1"/>
</dbReference>
<name>A0A4Z0NLQ9_9HYPH</name>
<dbReference type="OrthoDB" id="9786526at2"/>
<gene>
    <name evidence="6" type="ORF">EU555_19815</name>
</gene>